<comment type="caution">
    <text evidence="1">The sequence shown here is derived from an EMBL/GenBank/DDBJ whole genome shotgun (WGS) entry which is preliminary data.</text>
</comment>
<organism evidence="1 2">
    <name type="scientific">Candidatus Epulonipiscium fishelsonii</name>
    <dbReference type="NCBI Taxonomy" id="77094"/>
    <lineage>
        <taxon>Bacteria</taxon>
        <taxon>Bacillati</taxon>
        <taxon>Bacillota</taxon>
        <taxon>Clostridia</taxon>
        <taxon>Lachnospirales</taxon>
        <taxon>Lachnospiraceae</taxon>
        <taxon>Candidatus Epulonipiscium</taxon>
    </lineage>
</organism>
<name>A0ACC8XD82_9FIRM</name>
<evidence type="ECO:0000313" key="2">
    <source>
        <dbReference type="Proteomes" id="UP000188637"/>
    </source>
</evidence>
<proteinExistence type="predicted"/>
<sequence length="497" mass="55340">MRKLAAILLSLITLTPNVAYGAQGDIGYFGGTSPGYKLTSVAQAANPDAKPVTKYTLPYKENIYLSGKPVLVEGTIELKPEEIDFVENPIGSYKESYIITAESEDGTSQIARTVDLNTNYIYDIGTQQLTKSSEITAWTETVVAEGNTYTIDEELSSFSKSILEDRAPGVTYYSGDVYYNAVYTDVTGGDNKVTMQVDARVYGYDQAFATSETQRRNISIDTGTNQYYIEETPTYTTYRDMLYSSNEPQAISLAGNYKEIARGSGVVQYNVLLGNDLLEEKDAVGTFIVEDSPRVEQLPIPSLSQLMGHPAKSDVERMYSMKVFDVNPRGFSANQPVTRGEYIEMLVKALQIPVPKADDKKNPLPKGLFNDISEEHSLYPYAVAAYNAGLIQGGSVNPYEYLNREQMYVFNVRALGLERLGFGADSNYTPFLDDSKISPYAKNSIYAANKLGIIPADGGYLFPDKYVSYADCAAFLNSFFDYLRYDLQKDYNQYMMF</sequence>
<accession>A0ACC8XD82</accession>
<protein>
    <submittedName>
        <fullName evidence="1">Uncharacterized protein</fullName>
    </submittedName>
</protein>
<evidence type="ECO:0000313" key="1">
    <source>
        <dbReference type="EMBL" id="ONI40688.1"/>
    </source>
</evidence>
<keyword evidence="2" id="KW-1185">Reference proteome</keyword>
<reference evidence="1" key="1">
    <citation type="submission" date="2016-08" db="EMBL/GenBank/DDBJ databases">
        <authorList>
            <person name="Ngugi D.K."/>
            <person name="Miyake S."/>
            <person name="Stingl U."/>
        </authorList>
    </citation>
    <scope>NUCLEOTIDE SEQUENCE</scope>
    <source>
        <strain evidence="1">SCG-D08WGA-EpuloA1</strain>
    </source>
</reference>
<dbReference type="Proteomes" id="UP000188637">
    <property type="component" value="Unassembled WGS sequence"/>
</dbReference>
<dbReference type="EMBL" id="LJHD01000233">
    <property type="protein sequence ID" value="ONI40688.1"/>
    <property type="molecule type" value="Genomic_DNA"/>
</dbReference>
<gene>
    <name evidence="1" type="ORF">AN640_08515</name>
</gene>